<dbReference type="Gene3D" id="3.40.50.12780">
    <property type="entry name" value="N-terminal domain of ligase-like"/>
    <property type="match status" value="1"/>
</dbReference>
<organism evidence="4 5">
    <name type="scientific">Candidatus Spyradosoma merdigallinarum</name>
    <dbReference type="NCBI Taxonomy" id="2840950"/>
    <lineage>
        <taxon>Bacteria</taxon>
        <taxon>Pseudomonadati</taxon>
        <taxon>Verrucomicrobiota</taxon>
        <taxon>Opitutia</taxon>
        <taxon>Opitutia incertae sedis</taxon>
        <taxon>Candidatus Spyradosoma</taxon>
    </lineage>
</organism>
<evidence type="ECO:0000313" key="5">
    <source>
        <dbReference type="Proteomes" id="UP000886812"/>
    </source>
</evidence>
<feature type="domain" description="AMP-dependent synthetase/ligase" evidence="3">
    <location>
        <begin position="4"/>
        <end position="198"/>
    </location>
</feature>
<comment type="caution">
    <text evidence="4">The sequence shown here is derived from an EMBL/GenBank/DDBJ whole genome shotgun (WGS) entry which is preliminary data.</text>
</comment>
<comment type="similarity">
    <text evidence="1">Belongs to the ATP-dependent AMP-binding enzyme family.</text>
</comment>
<proteinExistence type="inferred from homology"/>
<evidence type="ECO:0000313" key="4">
    <source>
        <dbReference type="EMBL" id="HIV04120.1"/>
    </source>
</evidence>
<feature type="non-terminal residue" evidence="4">
    <location>
        <position position="198"/>
    </location>
</feature>
<dbReference type="PANTHER" id="PTHR24096">
    <property type="entry name" value="LONG-CHAIN-FATTY-ACID--COA LIGASE"/>
    <property type="match status" value="1"/>
</dbReference>
<accession>A0A9D1T103</accession>
<dbReference type="AlphaFoldDB" id="A0A9D1T103"/>
<reference evidence="4" key="2">
    <citation type="journal article" date="2021" name="PeerJ">
        <title>Extensive microbial diversity within the chicken gut microbiome revealed by metagenomics and culture.</title>
        <authorList>
            <person name="Gilroy R."/>
            <person name="Ravi A."/>
            <person name="Getino M."/>
            <person name="Pursley I."/>
            <person name="Horton D.L."/>
            <person name="Alikhan N.F."/>
            <person name="Baker D."/>
            <person name="Gharbi K."/>
            <person name="Hall N."/>
            <person name="Watson M."/>
            <person name="Adriaenssens E.M."/>
            <person name="Foster-Nyarko E."/>
            <person name="Jarju S."/>
            <person name="Secka A."/>
            <person name="Antonio M."/>
            <person name="Oren A."/>
            <person name="Chaudhuri R.R."/>
            <person name="La Ragione R."/>
            <person name="Hildebrand F."/>
            <person name="Pallen M.J."/>
        </authorList>
    </citation>
    <scope>NUCLEOTIDE SEQUENCE</scope>
    <source>
        <strain evidence="4">10669</strain>
    </source>
</reference>
<dbReference type="InterPro" id="IPR000873">
    <property type="entry name" value="AMP-dep_synth/lig_dom"/>
</dbReference>
<name>A0A9D1T103_9BACT</name>
<dbReference type="InterPro" id="IPR042099">
    <property type="entry name" value="ANL_N_sf"/>
</dbReference>
<protein>
    <submittedName>
        <fullName evidence="4">Acyl--CoA ligase</fullName>
    </submittedName>
</protein>
<dbReference type="Proteomes" id="UP000886812">
    <property type="component" value="Unassembled WGS sequence"/>
</dbReference>
<dbReference type="InterPro" id="IPR020845">
    <property type="entry name" value="AMP-binding_CS"/>
</dbReference>
<keyword evidence="2 4" id="KW-0436">Ligase</keyword>
<dbReference type="Pfam" id="PF00501">
    <property type="entry name" value="AMP-binding"/>
    <property type="match status" value="1"/>
</dbReference>
<dbReference type="PANTHER" id="PTHR24096:SF149">
    <property type="entry name" value="AMP-BINDING DOMAIN-CONTAINING PROTEIN-RELATED"/>
    <property type="match status" value="1"/>
</dbReference>
<gene>
    <name evidence="4" type="ORF">IAC75_03080</name>
</gene>
<dbReference type="GO" id="GO:0016405">
    <property type="term" value="F:CoA-ligase activity"/>
    <property type="evidence" value="ECO:0007669"/>
    <property type="project" value="TreeGrafter"/>
</dbReference>
<sequence>MRAFFENLKARGNATALVCRDGTFSYAELCAETEKLAARFGAEIPRGASVALLADYGFESLAAFFALALNGCIVVPVVSKIEDEIREKLEIAACGFSVLIDGSGNAPRLEKTALPSAAGTPPLFARLRESGAAGLVLFSSGSTGTPKAMIHDLDAFAAAFPPKRALRPRAILLFLLFDHIGGLNTLFRALADGSKIVV</sequence>
<evidence type="ECO:0000256" key="2">
    <source>
        <dbReference type="ARBA" id="ARBA00022598"/>
    </source>
</evidence>
<dbReference type="PROSITE" id="PS00455">
    <property type="entry name" value="AMP_BINDING"/>
    <property type="match status" value="1"/>
</dbReference>
<dbReference type="SUPFAM" id="SSF56801">
    <property type="entry name" value="Acetyl-CoA synthetase-like"/>
    <property type="match status" value="1"/>
</dbReference>
<evidence type="ECO:0000259" key="3">
    <source>
        <dbReference type="Pfam" id="PF00501"/>
    </source>
</evidence>
<evidence type="ECO:0000256" key="1">
    <source>
        <dbReference type="ARBA" id="ARBA00006432"/>
    </source>
</evidence>
<dbReference type="EMBL" id="DVOG01000078">
    <property type="protein sequence ID" value="HIV04120.1"/>
    <property type="molecule type" value="Genomic_DNA"/>
</dbReference>
<reference evidence="4" key="1">
    <citation type="submission" date="2020-10" db="EMBL/GenBank/DDBJ databases">
        <authorList>
            <person name="Gilroy R."/>
        </authorList>
    </citation>
    <scope>NUCLEOTIDE SEQUENCE</scope>
    <source>
        <strain evidence="4">10669</strain>
    </source>
</reference>